<dbReference type="AlphaFoldDB" id="V4LPW1"/>
<feature type="transmembrane region" description="Helical" evidence="1">
    <location>
        <begin position="51"/>
        <end position="73"/>
    </location>
</feature>
<keyword evidence="1" id="KW-1133">Transmembrane helix</keyword>
<accession>V4LPW1</accession>
<name>V4LPW1_EUTSA</name>
<keyword evidence="1" id="KW-0812">Transmembrane</keyword>
<dbReference type="Proteomes" id="UP000030689">
    <property type="component" value="Unassembled WGS sequence"/>
</dbReference>
<keyword evidence="3" id="KW-1185">Reference proteome</keyword>
<gene>
    <name evidence="2" type="ORF">EUTSA_v10017982mg</name>
</gene>
<proteinExistence type="predicted"/>
<evidence type="ECO:0000256" key="1">
    <source>
        <dbReference type="SAM" id="Phobius"/>
    </source>
</evidence>
<dbReference type="KEGG" id="eus:EUTSA_v10017982mg"/>
<sequence>MLSAFFSWFPIYFIVRYFGDPLIPFQSFDSYFLQYKCLSCHSTFYEDSFCVHISVLLCFFYKGLIISIANYYIPVRFRFFCIVSIISIL</sequence>
<evidence type="ECO:0000313" key="2">
    <source>
        <dbReference type="EMBL" id="ESQ52595.1"/>
    </source>
</evidence>
<reference evidence="2 3" key="1">
    <citation type="journal article" date="2013" name="Front. Plant Sci.">
        <title>The Reference Genome of the Halophytic Plant Eutrema salsugineum.</title>
        <authorList>
            <person name="Yang R."/>
            <person name="Jarvis D.E."/>
            <person name="Chen H."/>
            <person name="Beilstein M.A."/>
            <person name="Grimwood J."/>
            <person name="Jenkins J."/>
            <person name="Shu S."/>
            <person name="Prochnik S."/>
            <person name="Xin M."/>
            <person name="Ma C."/>
            <person name="Schmutz J."/>
            <person name="Wing R.A."/>
            <person name="Mitchell-Olds T."/>
            <person name="Schumaker K.S."/>
            <person name="Wang X."/>
        </authorList>
    </citation>
    <scope>NUCLEOTIDE SEQUENCE [LARGE SCALE GENOMIC DNA]</scope>
</reference>
<keyword evidence="1" id="KW-0472">Membrane</keyword>
<protein>
    <submittedName>
        <fullName evidence="2">Uncharacterized protein</fullName>
    </submittedName>
</protein>
<dbReference type="EMBL" id="KI517385">
    <property type="protein sequence ID" value="ESQ52595.1"/>
    <property type="molecule type" value="Genomic_DNA"/>
</dbReference>
<organism evidence="2 3">
    <name type="scientific">Eutrema salsugineum</name>
    <name type="common">Saltwater cress</name>
    <name type="synonym">Sisymbrium salsugineum</name>
    <dbReference type="NCBI Taxonomy" id="72664"/>
    <lineage>
        <taxon>Eukaryota</taxon>
        <taxon>Viridiplantae</taxon>
        <taxon>Streptophyta</taxon>
        <taxon>Embryophyta</taxon>
        <taxon>Tracheophyta</taxon>
        <taxon>Spermatophyta</taxon>
        <taxon>Magnoliopsida</taxon>
        <taxon>eudicotyledons</taxon>
        <taxon>Gunneridae</taxon>
        <taxon>Pentapetalae</taxon>
        <taxon>rosids</taxon>
        <taxon>malvids</taxon>
        <taxon>Brassicales</taxon>
        <taxon>Brassicaceae</taxon>
        <taxon>Eutremeae</taxon>
        <taxon>Eutrema</taxon>
    </lineage>
</organism>
<dbReference type="Gramene" id="ESQ52595">
    <property type="protein sequence ID" value="ESQ52595"/>
    <property type="gene ID" value="EUTSA_v10017982mg"/>
</dbReference>
<evidence type="ECO:0000313" key="3">
    <source>
        <dbReference type="Proteomes" id="UP000030689"/>
    </source>
</evidence>